<keyword evidence="5" id="KW-0378">Hydrolase</keyword>
<comment type="cofactor">
    <cofactor evidence="1">
        <name>Mg(2+)</name>
        <dbReference type="ChEBI" id="CHEBI:18420"/>
    </cofactor>
</comment>
<dbReference type="AlphaFoldDB" id="A0A1F7GFP4"/>
<evidence type="ECO:0000256" key="2">
    <source>
        <dbReference type="ARBA" id="ARBA00022649"/>
    </source>
</evidence>
<keyword evidence="3" id="KW-0540">Nuclease</keyword>
<dbReference type="PANTHER" id="PTHR33653:SF1">
    <property type="entry name" value="RIBONUCLEASE VAPC2"/>
    <property type="match status" value="1"/>
</dbReference>
<dbReference type="Proteomes" id="UP000176850">
    <property type="component" value="Unassembled WGS sequence"/>
</dbReference>
<dbReference type="InterPro" id="IPR050556">
    <property type="entry name" value="Type_II_TA_system_RNase"/>
</dbReference>
<dbReference type="InterPro" id="IPR029060">
    <property type="entry name" value="PIN-like_dom_sf"/>
</dbReference>
<evidence type="ECO:0000313" key="10">
    <source>
        <dbReference type="Proteomes" id="UP000176850"/>
    </source>
</evidence>
<dbReference type="GO" id="GO:0016787">
    <property type="term" value="F:hydrolase activity"/>
    <property type="evidence" value="ECO:0007669"/>
    <property type="project" value="UniProtKB-KW"/>
</dbReference>
<dbReference type="CDD" id="cd18741">
    <property type="entry name" value="PIN_VapC4-5_FitB-like"/>
    <property type="match status" value="1"/>
</dbReference>
<evidence type="ECO:0000259" key="8">
    <source>
        <dbReference type="Pfam" id="PF01850"/>
    </source>
</evidence>
<dbReference type="GO" id="GO:0004518">
    <property type="term" value="F:nuclease activity"/>
    <property type="evidence" value="ECO:0007669"/>
    <property type="project" value="UniProtKB-KW"/>
</dbReference>
<proteinExistence type="inferred from homology"/>
<organism evidence="9 10">
    <name type="scientific">Candidatus Roizmanbacteria bacterium RIFCSPHIGHO2_01_FULL_39_24</name>
    <dbReference type="NCBI Taxonomy" id="1802032"/>
    <lineage>
        <taxon>Bacteria</taxon>
        <taxon>Candidatus Roizmaniibacteriota</taxon>
    </lineage>
</organism>
<keyword evidence="6" id="KW-0460">Magnesium</keyword>
<keyword evidence="4" id="KW-0479">Metal-binding</keyword>
<dbReference type="PANTHER" id="PTHR33653">
    <property type="entry name" value="RIBONUCLEASE VAPC2"/>
    <property type="match status" value="1"/>
</dbReference>
<evidence type="ECO:0000256" key="5">
    <source>
        <dbReference type="ARBA" id="ARBA00022801"/>
    </source>
</evidence>
<gene>
    <name evidence="9" type="ORF">A2799_01805</name>
</gene>
<comment type="caution">
    <text evidence="9">The sequence shown here is derived from an EMBL/GenBank/DDBJ whole genome shotgun (WGS) entry which is preliminary data.</text>
</comment>
<dbReference type="InterPro" id="IPR002716">
    <property type="entry name" value="PIN_dom"/>
</dbReference>
<dbReference type="GO" id="GO:0046872">
    <property type="term" value="F:metal ion binding"/>
    <property type="evidence" value="ECO:0007669"/>
    <property type="project" value="UniProtKB-KW"/>
</dbReference>
<protein>
    <recommendedName>
        <fullName evidence="8">PIN domain-containing protein</fullName>
    </recommendedName>
</protein>
<dbReference type="SUPFAM" id="SSF88723">
    <property type="entry name" value="PIN domain-like"/>
    <property type="match status" value="1"/>
</dbReference>
<reference evidence="9 10" key="1">
    <citation type="journal article" date="2016" name="Nat. Commun.">
        <title>Thousands of microbial genomes shed light on interconnected biogeochemical processes in an aquifer system.</title>
        <authorList>
            <person name="Anantharaman K."/>
            <person name="Brown C.T."/>
            <person name="Hug L.A."/>
            <person name="Sharon I."/>
            <person name="Castelle C.J."/>
            <person name="Probst A.J."/>
            <person name="Thomas B.C."/>
            <person name="Singh A."/>
            <person name="Wilkins M.J."/>
            <person name="Karaoz U."/>
            <person name="Brodie E.L."/>
            <person name="Williams K.H."/>
            <person name="Hubbard S.S."/>
            <person name="Banfield J.F."/>
        </authorList>
    </citation>
    <scope>NUCLEOTIDE SEQUENCE [LARGE SCALE GENOMIC DNA]</scope>
</reference>
<sequence length="125" mass="14014">MKSILVDTSILIDFLRSSKKENTIFLKLIDTKIPLKISIITHTELYAGKSLWEQSKARDNLETLLEELTIIPINTSISIQAGKMNTKLRIALLDALIAATALEENMPLATMNVKHFKKIPGLKII</sequence>
<evidence type="ECO:0000256" key="6">
    <source>
        <dbReference type="ARBA" id="ARBA00022842"/>
    </source>
</evidence>
<accession>A0A1F7GFP4</accession>
<dbReference type="Pfam" id="PF01850">
    <property type="entry name" value="PIN"/>
    <property type="match status" value="1"/>
</dbReference>
<name>A0A1F7GFP4_9BACT</name>
<comment type="similarity">
    <text evidence="7">Belongs to the PINc/VapC protein family.</text>
</comment>
<evidence type="ECO:0000256" key="3">
    <source>
        <dbReference type="ARBA" id="ARBA00022722"/>
    </source>
</evidence>
<feature type="domain" description="PIN" evidence="8">
    <location>
        <begin position="4"/>
        <end position="120"/>
    </location>
</feature>
<evidence type="ECO:0000256" key="7">
    <source>
        <dbReference type="ARBA" id="ARBA00038093"/>
    </source>
</evidence>
<dbReference type="Gene3D" id="3.40.50.1010">
    <property type="entry name" value="5'-nuclease"/>
    <property type="match status" value="1"/>
</dbReference>
<keyword evidence="2" id="KW-1277">Toxin-antitoxin system</keyword>
<evidence type="ECO:0000256" key="4">
    <source>
        <dbReference type="ARBA" id="ARBA00022723"/>
    </source>
</evidence>
<evidence type="ECO:0000256" key="1">
    <source>
        <dbReference type="ARBA" id="ARBA00001946"/>
    </source>
</evidence>
<evidence type="ECO:0000313" key="9">
    <source>
        <dbReference type="EMBL" id="OGK17731.1"/>
    </source>
</evidence>
<dbReference type="EMBL" id="MFZH01000038">
    <property type="protein sequence ID" value="OGK17731.1"/>
    <property type="molecule type" value="Genomic_DNA"/>
</dbReference>